<evidence type="ECO:0000256" key="1">
    <source>
        <dbReference type="SAM" id="MobiDB-lite"/>
    </source>
</evidence>
<name>A0A0A9EZJ8_ARUDO</name>
<dbReference type="EMBL" id="GBRH01193492">
    <property type="protein sequence ID" value="JAE04404.1"/>
    <property type="molecule type" value="Transcribed_RNA"/>
</dbReference>
<reference evidence="2" key="2">
    <citation type="journal article" date="2015" name="Data Brief">
        <title>Shoot transcriptome of the giant reed, Arundo donax.</title>
        <authorList>
            <person name="Barrero R.A."/>
            <person name="Guerrero F.D."/>
            <person name="Moolhuijzen P."/>
            <person name="Goolsby J.A."/>
            <person name="Tidwell J."/>
            <person name="Bellgard S.E."/>
            <person name="Bellgard M.I."/>
        </authorList>
    </citation>
    <scope>NUCLEOTIDE SEQUENCE</scope>
    <source>
        <tissue evidence="2">Shoot tissue taken approximately 20 cm above the soil surface</tissue>
    </source>
</reference>
<organism evidence="2">
    <name type="scientific">Arundo donax</name>
    <name type="common">Giant reed</name>
    <name type="synonym">Donax arundinaceus</name>
    <dbReference type="NCBI Taxonomy" id="35708"/>
    <lineage>
        <taxon>Eukaryota</taxon>
        <taxon>Viridiplantae</taxon>
        <taxon>Streptophyta</taxon>
        <taxon>Embryophyta</taxon>
        <taxon>Tracheophyta</taxon>
        <taxon>Spermatophyta</taxon>
        <taxon>Magnoliopsida</taxon>
        <taxon>Liliopsida</taxon>
        <taxon>Poales</taxon>
        <taxon>Poaceae</taxon>
        <taxon>PACMAD clade</taxon>
        <taxon>Arundinoideae</taxon>
        <taxon>Arundineae</taxon>
        <taxon>Arundo</taxon>
    </lineage>
</organism>
<dbReference type="AlphaFoldDB" id="A0A0A9EZJ8"/>
<reference evidence="2" key="1">
    <citation type="submission" date="2014-09" db="EMBL/GenBank/DDBJ databases">
        <authorList>
            <person name="Magalhaes I.L.F."/>
            <person name="Oliveira U."/>
            <person name="Santos F.R."/>
            <person name="Vidigal T.H.D.A."/>
            <person name="Brescovit A.D."/>
            <person name="Santos A.J."/>
        </authorList>
    </citation>
    <scope>NUCLEOTIDE SEQUENCE</scope>
    <source>
        <tissue evidence="2">Shoot tissue taken approximately 20 cm above the soil surface</tissue>
    </source>
</reference>
<feature type="region of interest" description="Disordered" evidence="1">
    <location>
        <begin position="1"/>
        <end position="24"/>
    </location>
</feature>
<proteinExistence type="predicted"/>
<sequence>MQFMPISPRPPIGRTLRGGPSNPS</sequence>
<protein>
    <submittedName>
        <fullName evidence="2">Uncharacterized protein</fullName>
    </submittedName>
</protein>
<evidence type="ECO:0000313" key="2">
    <source>
        <dbReference type="EMBL" id="JAE04404.1"/>
    </source>
</evidence>
<accession>A0A0A9EZJ8</accession>